<evidence type="ECO:0000313" key="2">
    <source>
        <dbReference type="Proteomes" id="UP001054945"/>
    </source>
</evidence>
<organism evidence="1 2">
    <name type="scientific">Caerostris extrusa</name>
    <name type="common">Bark spider</name>
    <name type="synonym">Caerostris bankana</name>
    <dbReference type="NCBI Taxonomy" id="172846"/>
    <lineage>
        <taxon>Eukaryota</taxon>
        <taxon>Metazoa</taxon>
        <taxon>Ecdysozoa</taxon>
        <taxon>Arthropoda</taxon>
        <taxon>Chelicerata</taxon>
        <taxon>Arachnida</taxon>
        <taxon>Araneae</taxon>
        <taxon>Araneomorphae</taxon>
        <taxon>Entelegynae</taxon>
        <taxon>Araneoidea</taxon>
        <taxon>Araneidae</taxon>
        <taxon>Caerostris</taxon>
    </lineage>
</organism>
<keyword evidence="2" id="KW-1185">Reference proteome</keyword>
<name>A0AAV4PU30_CAEEX</name>
<evidence type="ECO:0000313" key="1">
    <source>
        <dbReference type="EMBL" id="GIX99666.1"/>
    </source>
</evidence>
<comment type="caution">
    <text evidence="1">The sequence shown here is derived from an EMBL/GenBank/DDBJ whole genome shotgun (WGS) entry which is preliminary data.</text>
</comment>
<sequence>MRRWHRKLSSSGSSPFFRTERVPPFVHLYQVLSSDFWERLIDSRLLCECLLLIATGDSDLKVNGSLNVFGRKESKSRRSFALMTKKKRELIDCR</sequence>
<proteinExistence type="predicted"/>
<dbReference type="EMBL" id="BPLR01005074">
    <property type="protein sequence ID" value="GIX99666.1"/>
    <property type="molecule type" value="Genomic_DNA"/>
</dbReference>
<accession>A0AAV4PU30</accession>
<protein>
    <submittedName>
        <fullName evidence="1">Uncharacterized protein</fullName>
    </submittedName>
</protein>
<dbReference type="AlphaFoldDB" id="A0AAV4PU30"/>
<gene>
    <name evidence="1" type="ORF">CEXT_42241</name>
</gene>
<reference evidence="1 2" key="1">
    <citation type="submission" date="2021-06" db="EMBL/GenBank/DDBJ databases">
        <title>Caerostris extrusa draft genome.</title>
        <authorList>
            <person name="Kono N."/>
            <person name="Arakawa K."/>
        </authorList>
    </citation>
    <scope>NUCLEOTIDE SEQUENCE [LARGE SCALE GENOMIC DNA]</scope>
</reference>
<dbReference type="Proteomes" id="UP001054945">
    <property type="component" value="Unassembled WGS sequence"/>
</dbReference>